<proteinExistence type="predicted"/>
<dbReference type="AlphaFoldDB" id="A0A183PFF6"/>
<evidence type="ECO:0000313" key="1">
    <source>
        <dbReference type="EMBL" id="VDP62718.1"/>
    </source>
</evidence>
<dbReference type="STRING" id="31246.A0A183PFF6"/>
<accession>A0A183PFF6</accession>
<dbReference type="SUPFAM" id="SSF48371">
    <property type="entry name" value="ARM repeat"/>
    <property type="match status" value="1"/>
</dbReference>
<organism evidence="1 2">
    <name type="scientific">Schistosoma mattheei</name>
    <dbReference type="NCBI Taxonomy" id="31246"/>
    <lineage>
        <taxon>Eukaryota</taxon>
        <taxon>Metazoa</taxon>
        <taxon>Spiralia</taxon>
        <taxon>Lophotrochozoa</taxon>
        <taxon>Platyhelminthes</taxon>
        <taxon>Trematoda</taxon>
        <taxon>Digenea</taxon>
        <taxon>Strigeidida</taxon>
        <taxon>Schistosomatoidea</taxon>
        <taxon>Schistosomatidae</taxon>
        <taxon>Schistosoma</taxon>
    </lineage>
</organism>
<reference evidence="1 2" key="1">
    <citation type="submission" date="2018-11" db="EMBL/GenBank/DDBJ databases">
        <authorList>
            <consortium name="Pathogen Informatics"/>
        </authorList>
    </citation>
    <scope>NUCLEOTIDE SEQUENCE [LARGE SCALE GENOMIC DNA]</scope>
    <source>
        <strain>Denwood</strain>
        <strain evidence="2">Zambia</strain>
    </source>
</reference>
<gene>
    <name evidence="1" type="ORF">SMTD_LOCUS13092</name>
</gene>
<dbReference type="Proteomes" id="UP000269396">
    <property type="component" value="Unassembled WGS sequence"/>
</dbReference>
<dbReference type="InterPro" id="IPR032691">
    <property type="entry name" value="Mon2/Sec7/BIG1-like_HUS"/>
</dbReference>
<dbReference type="InterPro" id="IPR016024">
    <property type="entry name" value="ARM-type_fold"/>
</dbReference>
<dbReference type="PANTHER" id="PTHR10663">
    <property type="entry name" value="GUANYL-NUCLEOTIDE EXCHANGE FACTOR"/>
    <property type="match status" value="1"/>
</dbReference>
<keyword evidence="2" id="KW-1185">Reference proteome</keyword>
<dbReference type="Pfam" id="PF12783">
    <property type="entry name" value="Sec7-like_HUS"/>
    <property type="match status" value="1"/>
</dbReference>
<protein>
    <submittedName>
        <fullName evidence="1">Uncharacterized protein</fullName>
    </submittedName>
</protein>
<sequence>MLHWDKGLNNKVTSDKGVNELEPLVYLTPFLEVIRSEDTTGPVTGLALTAVDKFLSYGLLELPSTKSDESSLNKTGSLNSIGLAVEAIADASTQARFVGTDPRSAEVVLMKVLHLLRTLLLVPAGALVSDRAIREILQSCFRICFEPKLSELLRRTAELCLASMIQLFFSRLPTLVGFKTDRVVQQPTVQLENSTMLSQPDTQSDDLQTVDPQPQPYTIETVCELLSNLIHSLSPEHNKESVISISLGLITIALETGADAIASSPRLLHLVRGDLTKYLMLLLYSEDVWQFAATLRVCFLLFESMRSQLKLQMEVYLQRLTAIISSDNESTGYERREIALDSVVRLFLVPGLAAELYINYDCDPYCSNLFEDITKMLAKNAFPVVRLMGTHLLALDALLAVLNTIEVQCGASQATIIDQNSLNKSPNSTDYLPLIDKSSTIDSKYRVRPNRHFVDLTKLPSREELNISKSKKKVGFIARSVTLANI</sequence>
<dbReference type="PANTHER" id="PTHR10663:SF388">
    <property type="entry name" value="GOLGI-SPECIFIC BREFELDIN A-RESISTANCE GUANINE NUCLEOTIDE EXCHANGE FACTOR 1"/>
    <property type="match status" value="1"/>
</dbReference>
<dbReference type="EMBL" id="UZAL01033145">
    <property type="protein sequence ID" value="VDP62718.1"/>
    <property type="molecule type" value="Genomic_DNA"/>
</dbReference>
<name>A0A183PFF6_9TREM</name>
<evidence type="ECO:0000313" key="2">
    <source>
        <dbReference type="Proteomes" id="UP000269396"/>
    </source>
</evidence>